<sequence>MFTVLRFTPLDSTYAPFSFVLHPRLSNRNMIDDDLLQLSFFLEAKASVKLVDDVPTIRSLRSGLGIYLNHQILGSTSSLLHDGDIVAFPQRRHNLKTAVRFLVETEVIQLRCGVDQELLALRGHHTFLSTSIADIARFVDASSSALLGEHPSFIKELVRGDSHPHFVIVRSEQHFGTDFGTGIGTGLLLSRFYHNLRHHHLI</sequence>
<evidence type="ECO:0000313" key="2">
    <source>
        <dbReference type="Proteomes" id="UP000836404"/>
    </source>
</evidence>
<gene>
    <name evidence="1" type="ORF">JKILLFL_G7568</name>
</gene>
<evidence type="ECO:0000313" key="1">
    <source>
        <dbReference type="EMBL" id="CAD6902613.1"/>
    </source>
</evidence>
<dbReference type="AlphaFoldDB" id="A0A9N8LVV9"/>
<reference evidence="1 2" key="1">
    <citation type="submission" date="2020-10" db="EMBL/GenBank/DDBJ databases">
        <authorList>
            <person name="Sedaghatjoo S."/>
        </authorList>
    </citation>
    <scope>NUCLEOTIDE SEQUENCE [LARGE SCALE GENOMIC DNA]</scope>
    <source>
        <strain evidence="1 2">LLFL</strain>
    </source>
</reference>
<accession>A0A9N8LVV9</accession>
<comment type="caution">
    <text evidence="1">The sequence shown here is derived from an EMBL/GenBank/DDBJ whole genome shotgun (WGS) entry which is preliminary data.</text>
</comment>
<protein>
    <submittedName>
        <fullName evidence="1">Uncharacterized protein</fullName>
    </submittedName>
</protein>
<dbReference type="Proteomes" id="UP000836404">
    <property type="component" value="Unassembled WGS sequence"/>
</dbReference>
<dbReference type="EMBL" id="CAJHJF010000501">
    <property type="protein sequence ID" value="CAD6902613.1"/>
    <property type="molecule type" value="Genomic_DNA"/>
</dbReference>
<keyword evidence="2" id="KW-1185">Reference proteome</keyword>
<organism evidence="1 2">
    <name type="scientific">Tilletia laevis</name>
    <dbReference type="NCBI Taxonomy" id="157183"/>
    <lineage>
        <taxon>Eukaryota</taxon>
        <taxon>Fungi</taxon>
        <taxon>Dikarya</taxon>
        <taxon>Basidiomycota</taxon>
        <taxon>Ustilaginomycotina</taxon>
        <taxon>Exobasidiomycetes</taxon>
        <taxon>Tilletiales</taxon>
        <taxon>Tilletiaceae</taxon>
        <taxon>Tilletia</taxon>
    </lineage>
</organism>
<proteinExistence type="predicted"/>
<name>A0A9N8LVV9_9BASI</name>